<protein>
    <submittedName>
        <fullName evidence="2">Uncharacterized protein</fullName>
    </submittedName>
</protein>
<evidence type="ECO:0000313" key="3">
    <source>
        <dbReference type="Proteomes" id="UP000321570"/>
    </source>
</evidence>
<dbReference type="EMBL" id="CABIJS010000022">
    <property type="protein sequence ID" value="VUZ39860.1"/>
    <property type="molecule type" value="Genomic_DNA"/>
</dbReference>
<proteinExistence type="predicted"/>
<keyword evidence="1" id="KW-1133">Transmembrane helix</keyword>
<gene>
    <name evidence="2" type="ORF">WMSIL1_LOCUS899</name>
</gene>
<reference evidence="2 3" key="1">
    <citation type="submission" date="2019-07" db="EMBL/GenBank/DDBJ databases">
        <authorList>
            <person name="Jastrzebski P J."/>
            <person name="Paukszto L."/>
            <person name="Jastrzebski P J."/>
        </authorList>
    </citation>
    <scope>NUCLEOTIDE SEQUENCE [LARGE SCALE GENOMIC DNA]</scope>
    <source>
        <strain evidence="2 3">WMS-il1</strain>
    </source>
</reference>
<keyword evidence="1" id="KW-0472">Membrane</keyword>
<keyword evidence="3" id="KW-1185">Reference proteome</keyword>
<sequence length="76" mass="8363">AISVLVIAANALTLQEATNLSYPGIPIYRRTSFNKGFHAVMACGVVFGSLTTLITMISIVVKQLVRLGWVERRKRT</sequence>
<feature type="transmembrane region" description="Helical" evidence="1">
    <location>
        <begin position="39"/>
        <end position="65"/>
    </location>
</feature>
<accession>A0A564XY03</accession>
<name>A0A564XY03_HYMDI</name>
<keyword evidence="1" id="KW-0812">Transmembrane</keyword>
<evidence type="ECO:0000313" key="2">
    <source>
        <dbReference type="EMBL" id="VUZ39860.1"/>
    </source>
</evidence>
<feature type="non-terminal residue" evidence="2">
    <location>
        <position position="1"/>
    </location>
</feature>
<evidence type="ECO:0000256" key="1">
    <source>
        <dbReference type="SAM" id="Phobius"/>
    </source>
</evidence>
<dbReference type="Proteomes" id="UP000321570">
    <property type="component" value="Unassembled WGS sequence"/>
</dbReference>
<dbReference type="AlphaFoldDB" id="A0A564XY03"/>
<organism evidence="2 3">
    <name type="scientific">Hymenolepis diminuta</name>
    <name type="common">Rat tapeworm</name>
    <dbReference type="NCBI Taxonomy" id="6216"/>
    <lineage>
        <taxon>Eukaryota</taxon>
        <taxon>Metazoa</taxon>
        <taxon>Spiralia</taxon>
        <taxon>Lophotrochozoa</taxon>
        <taxon>Platyhelminthes</taxon>
        <taxon>Cestoda</taxon>
        <taxon>Eucestoda</taxon>
        <taxon>Cyclophyllidea</taxon>
        <taxon>Hymenolepididae</taxon>
        <taxon>Hymenolepis</taxon>
    </lineage>
</organism>